<dbReference type="AlphaFoldDB" id="A0A835YC95"/>
<gene>
    <name evidence="2" type="ORF">HYH03_007108</name>
</gene>
<dbReference type="OrthoDB" id="536226at2759"/>
<dbReference type="Proteomes" id="UP000612055">
    <property type="component" value="Unassembled WGS sequence"/>
</dbReference>
<evidence type="ECO:0000313" key="3">
    <source>
        <dbReference type="Proteomes" id="UP000612055"/>
    </source>
</evidence>
<evidence type="ECO:0000313" key="2">
    <source>
        <dbReference type="EMBL" id="KAG2494869.1"/>
    </source>
</evidence>
<name>A0A835YC95_9CHLO</name>
<evidence type="ECO:0000256" key="1">
    <source>
        <dbReference type="SAM" id="MobiDB-lite"/>
    </source>
</evidence>
<sequence>MLSATTRSAGFAPSKQQRRAARVSSRQSRLTVRASAEPTPEQLHPEDFFSAETIAFNAKHLNVLRQRIAQVRANEVVGEAGTSRPEKPDTFSYEQHRAMVRWHEQQWENLRKSQANPWEDELGHFGCSS</sequence>
<protein>
    <submittedName>
        <fullName evidence="2">Uncharacterized protein</fullName>
    </submittedName>
</protein>
<keyword evidence="3" id="KW-1185">Reference proteome</keyword>
<dbReference type="EMBL" id="JAEHOE010000028">
    <property type="protein sequence ID" value="KAG2494869.1"/>
    <property type="molecule type" value="Genomic_DNA"/>
</dbReference>
<accession>A0A835YC95</accession>
<organism evidence="2 3">
    <name type="scientific">Edaphochlamys debaryana</name>
    <dbReference type="NCBI Taxonomy" id="47281"/>
    <lineage>
        <taxon>Eukaryota</taxon>
        <taxon>Viridiplantae</taxon>
        <taxon>Chlorophyta</taxon>
        <taxon>core chlorophytes</taxon>
        <taxon>Chlorophyceae</taxon>
        <taxon>CS clade</taxon>
        <taxon>Chlamydomonadales</taxon>
        <taxon>Chlamydomonadales incertae sedis</taxon>
        <taxon>Edaphochlamys</taxon>
    </lineage>
</organism>
<proteinExistence type="predicted"/>
<comment type="caution">
    <text evidence="2">The sequence shown here is derived from an EMBL/GenBank/DDBJ whole genome shotgun (WGS) entry which is preliminary data.</text>
</comment>
<reference evidence="2" key="1">
    <citation type="journal article" date="2020" name="bioRxiv">
        <title>Comparative genomics of Chlamydomonas.</title>
        <authorList>
            <person name="Craig R.J."/>
            <person name="Hasan A.R."/>
            <person name="Ness R.W."/>
            <person name="Keightley P.D."/>
        </authorList>
    </citation>
    <scope>NUCLEOTIDE SEQUENCE</scope>
    <source>
        <strain evidence="2">CCAP 11/70</strain>
    </source>
</reference>
<feature type="region of interest" description="Disordered" evidence="1">
    <location>
        <begin position="1"/>
        <end position="43"/>
    </location>
</feature>